<dbReference type="Pfam" id="PF00072">
    <property type="entry name" value="Response_reg"/>
    <property type="match status" value="1"/>
</dbReference>
<protein>
    <submittedName>
        <fullName evidence="4">Response regulator receiver protein</fullName>
    </submittedName>
</protein>
<organism evidence="4 5">
    <name type="scientific">Turneriella parva (strain ATCC BAA-1111 / DSM 21527 / NCTC 11395 / H)</name>
    <name type="common">Leptospira parva</name>
    <dbReference type="NCBI Taxonomy" id="869212"/>
    <lineage>
        <taxon>Bacteria</taxon>
        <taxon>Pseudomonadati</taxon>
        <taxon>Spirochaetota</taxon>
        <taxon>Spirochaetia</taxon>
        <taxon>Leptospirales</taxon>
        <taxon>Leptospiraceae</taxon>
        <taxon>Turneriella</taxon>
    </lineage>
</organism>
<dbReference type="GO" id="GO:0000160">
    <property type="term" value="P:phosphorelay signal transduction system"/>
    <property type="evidence" value="ECO:0007669"/>
    <property type="project" value="InterPro"/>
</dbReference>
<dbReference type="PANTHER" id="PTHR44591">
    <property type="entry name" value="STRESS RESPONSE REGULATOR PROTEIN 1"/>
    <property type="match status" value="1"/>
</dbReference>
<dbReference type="HOGENOM" id="CLU_000445_69_9_12"/>
<dbReference type="AlphaFoldDB" id="I4B5G3"/>
<dbReference type="Proteomes" id="UP000006048">
    <property type="component" value="Chromosome"/>
</dbReference>
<dbReference type="Gene3D" id="3.40.50.2300">
    <property type="match status" value="1"/>
</dbReference>
<evidence type="ECO:0000313" key="5">
    <source>
        <dbReference type="Proteomes" id="UP000006048"/>
    </source>
</evidence>
<dbReference type="OrthoDB" id="341603at2"/>
<dbReference type="SUPFAM" id="SSF52172">
    <property type="entry name" value="CheY-like"/>
    <property type="match status" value="1"/>
</dbReference>
<evidence type="ECO:0000313" key="4">
    <source>
        <dbReference type="EMBL" id="AFM12520.1"/>
    </source>
</evidence>
<dbReference type="PROSITE" id="PS50110">
    <property type="entry name" value="RESPONSE_REGULATORY"/>
    <property type="match status" value="1"/>
</dbReference>
<evidence type="ECO:0000256" key="2">
    <source>
        <dbReference type="PROSITE-ProRule" id="PRU00169"/>
    </source>
</evidence>
<sequence length="127" mass="13350">MASSHKQILIIEDSAPIAMLQKALLEKAGYTVEHAETGLGGLESATLIKPAAVVLDLTLPDTDGITVLKALRGMPAEIRPEVIVLSADDGSAMKAGAIDAGAFGFMLKPFRHEEYLRMVAASCTVEG</sequence>
<dbReference type="KEGG" id="tpx:Turpa_1873"/>
<reference evidence="4 5" key="1">
    <citation type="submission" date="2012-06" db="EMBL/GenBank/DDBJ databases">
        <title>The complete chromosome of genome of Turneriella parva DSM 21527.</title>
        <authorList>
            <consortium name="US DOE Joint Genome Institute (JGI-PGF)"/>
            <person name="Lucas S."/>
            <person name="Han J."/>
            <person name="Lapidus A."/>
            <person name="Bruce D."/>
            <person name="Goodwin L."/>
            <person name="Pitluck S."/>
            <person name="Peters L."/>
            <person name="Kyrpides N."/>
            <person name="Mavromatis K."/>
            <person name="Ivanova N."/>
            <person name="Mikhailova N."/>
            <person name="Chertkov O."/>
            <person name="Detter J.C."/>
            <person name="Tapia R."/>
            <person name="Han C."/>
            <person name="Land M."/>
            <person name="Hauser L."/>
            <person name="Markowitz V."/>
            <person name="Cheng J.-F."/>
            <person name="Hugenholtz P."/>
            <person name="Woyke T."/>
            <person name="Wu D."/>
            <person name="Gronow S."/>
            <person name="Wellnitz S."/>
            <person name="Brambilla E."/>
            <person name="Klenk H.-P."/>
            <person name="Eisen J.A."/>
        </authorList>
    </citation>
    <scope>NUCLEOTIDE SEQUENCE [LARGE SCALE GENOMIC DNA]</scope>
    <source>
        <strain evidence="5">ATCC BAA-1111 / DSM 21527 / NCTC 11395 / H</strain>
    </source>
</reference>
<dbReference type="InterPro" id="IPR050595">
    <property type="entry name" value="Bact_response_regulator"/>
</dbReference>
<dbReference type="InterPro" id="IPR011006">
    <property type="entry name" value="CheY-like_superfamily"/>
</dbReference>
<proteinExistence type="predicted"/>
<name>I4B5G3_TURPD</name>
<keyword evidence="1 2" id="KW-0597">Phosphoprotein</keyword>
<evidence type="ECO:0000256" key="1">
    <source>
        <dbReference type="ARBA" id="ARBA00022553"/>
    </source>
</evidence>
<dbReference type="STRING" id="869212.Turpa_1873"/>
<keyword evidence="5" id="KW-1185">Reference proteome</keyword>
<gene>
    <name evidence="4" type="ordered locus">Turpa_1873</name>
</gene>
<feature type="modified residue" description="4-aspartylphosphate" evidence="2">
    <location>
        <position position="56"/>
    </location>
</feature>
<evidence type="ECO:0000259" key="3">
    <source>
        <dbReference type="PROSITE" id="PS50110"/>
    </source>
</evidence>
<accession>I4B5G3</accession>
<dbReference type="SMART" id="SM00448">
    <property type="entry name" value="REC"/>
    <property type="match status" value="1"/>
</dbReference>
<feature type="domain" description="Response regulatory" evidence="3">
    <location>
        <begin position="7"/>
        <end position="123"/>
    </location>
</feature>
<dbReference type="EMBL" id="CP002959">
    <property type="protein sequence ID" value="AFM12520.1"/>
    <property type="molecule type" value="Genomic_DNA"/>
</dbReference>
<dbReference type="InterPro" id="IPR001789">
    <property type="entry name" value="Sig_transdc_resp-reg_receiver"/>
</dbReference>
<dbReference type="PANTHER" id="PTHR44591:SF3">
    <property type="entry name" value="RESPONSE REGULATORY DOMAIN-CONTAINING PROTEIN"/>
    <property type="match status" value="1"/>
</dbReference>
<dbReference type="RefSeq" id="WP_014803029.1">
    <property type="nucleotide sequence ID" value="NC_018020.1"/>
</dbReference>